<evidence type="ECO:0000313" key="2">
    <source>
        <dbReference type="EMBL" id="KIM41690.1"/>
    </source>
</evidence>
<reference evidence="3" key="2">
    <citation type="submission" date="2015-01" db="EMBL/GenBank/DDBJ databases">
        <title>Evolutionary Origins and Diversification of the Mycorrhizal Mutualists.</title>
        <authorList>
            <consortium name="DOE Joint Genome Institute"/>
            <consortium name="Mycorrhizal Genomics Consortium"/>
            <person name="Kohler A."/>
            <person name="Kuo A."/>
            <person name="Nagy L.G."/>
            <person name="Floudas D."/>
            <person name="Copeland A."/>
            <person name="Barry K.W."/>
            <person name="Cichocki N."/>
            <person name="Veneault-Fourrey C."/>
            <person name="LaButti K."/>
            <person name="Lindquist E.A."/>
            <person name="Lipzen A."/>
            <person name="Lundell T."/>
            <person name="Morin E."/>
            <person name="Murat C."/>
            <person name="Riley R."/>
            <person name="Ohm R."/>
            <person name="Sun H."/>
            <person name="Tunlid A."/>
            <person name="Henrissat B."/>
            <person name="Grigoriev I.V."/>
            <person name="Hibbett D.S."/>
            <person name="Martin F."/>
        </authorList>
    </citation>
    <scope>NUCLEOTIDE SEQUENCE [LARGE SCALE GENOMIC DNA]</scope>
    <source>
        <strain evidence="1">H7</strain>
        <strain evidence="3">h7</strain>
    </source>
</reference>
<sequence>MQRRGKREKKLKTGRRVWETYNTAELAWTQKKGQEVNKVTGVGGLPRRHVHVAIEM</sequence>
<organism evidence="2 3">
    <name type="scientific">Hebeloma cylindrosporum</name>
    <dbReference type="NCBI Taxonomy" id="76867"/>
    <lineage>
        <taxon>Eukaryota</taxon>
        <taxon>Fungi</taxon>
        <taxon>Dikarya</taxon>
        <taxon>Basidiomycota</taxon>
        <taxon>Agaricomycotina</taxon>
        <taxon>Agaricomycetes</taxon>
        <taxon>Agaricomycetidae</taxon>
        <taxon>Agaricales</taxon>
        <taxon>Agaricineae</taxon>
        <taxon>Hymenogastraceae</taxon>
        <taxon>Hebeloma</taxon>
    </lineage>
</organism>
<dbReference type="EMBL" id="KN831779">
    <property type="protein sequence ID" value="KIM41690.1"/>
    <property type="molecule type" value="Genomic_DNA"/>
</dbReference>
<dbReference type="Proteomes" id="UP000053424">
    <property type="component" value="Unassembled WGS sequence"/>
</dbReference>
<keyword evidence="3" id="KW-1185">Reference proteome</keyword>
<gene>
    <name evidence="2" type="ORF">M413DRAFT_444932</name>
    <name evidence="1" type="ORF">M413DRAFT_447178</name>
</gene>
<evidence type="ECO:0000313" key="1">
    <source>
        <dbReference type="EMBL" id="KIM39224.1"/>
    </source>
</evidence>
<proteinExistence type="predicted"/>
<name>A0A0C3BYN3_HEBCY</name>
<reference evidence="2" key="3">
    <citation type="submission" date="2015-02" db="EMBL/GenBank/DDBJ databases">
        <title>Evolutionary Origins and Diversification of the Mycorrhizal Mutualists.</title>
        <authorList>
            <consortium name="DOE Joint Genome Institute"/>
            <consortium name="Mycorrhizal Genomics Consortium"/>
            <person name="Kohler A."/>
            <person name="Kuo A."/>
            <person name="Nagy L.G."/>
            <person name="Floudas D."/>
            <person name="Copeland A."/>
            <person name="Barry K.W."/>
            <person name="Cichocki N."/>
            <person name="Veneault-Fourrey C."/>
            <person name="LaButti K."/>
            <person name="Lindquist E.A."/>
            <person name="Lipzen A."/>
            <person name="Lundell T."/>
            <person name="Morin E."/>
            <person name="Murat C."/>
            <person name="Riley R."/>
            <person name="Ohm R."/>
            <person name="Sun H."/>
            <person name="Tunlid A."/>
            <person name="Henrissat B."/>
            <person name="Grigoriev I.V."/>
            <person name="Hibbett D.S."/>
            <person name="Martin F."/>
        </authorList>
    </citation>
    <scope>NUCLEOTIDE SEQUENCE</scope>
    <source>
        <strain evidence="2">H7</strain>
        <strain evidence="3">h7</strain>
    </source>
</reference>
<dbReference type="EMBL" id="KN831786">
    <property type="protein sequence ID" value="KIM39224.1"/>
    <property type="molecule type" value="Genomic_DNA"/>
</dbReference>
<protein>
    <submittedName>
        <fullName evidence="2">Uncharacterized protein</fullName>
    </submittedName>
</protein>
<reference evidence="2 3" key="1">
    <citation type="submission" date="2014-04" db="EMBL/GenBank/DDBJ databases">
        <authorList>
            <consortium name="DOE Joint Genome Institute"/>
            <person name="Kuo A."/>
            <person name="Gay G."/>
            <person name="Dore J."/>
            <person name="Kohler A."/>
            <person name="Nagy L.G."/>
            <person name="Floudas D."/>
            <person name="Copeland A."/>
            <person name="Barry K.W."/>
            <person name="Cichocki N."/>
            <person name="Veneault-Fourrey C."/>
            <person name="LaButti K."/>
            <person name="Lindquist E.A."/>
            <person name="Lipzen A."/>
            <person name="Lundell T."/>
            <person name="Morin E."/>
            <person name="Murat C."/>
            <person name="Sun H."/>
            <person name="Tunlid A."/>
            <person name="Henrissat B."/>
            <person name="Grigoriev I.V."/>
            <person name="Hibbett D.S."/>
            <person name="Martin F."/>
            <person name="Nordberg H.P."/>
            <person name="Cantor M.N."/>
            <person name="Hua S.X."/>
        </authorList>
    </citation>
    <scope>NUCLEOTIDE SEQUENCE [LARGE SCALE GENOMIC DNA]</scope>
    <source>
        <strain evidence="3">h7</strain>
        <strain evidence="2">H7</strain>
    </source>
</reference>
<dbReference type="HOGENOM" id="CLU_3014378_0_0_1"/>
<evidence type="ECO:0000313" key="3">
    <source>
        <dbReference type="Proteomes" id="UP000053424"/>
    </source>
</evidence>
<accession>A0A0C3BYN3</accession>
<dbReference type="AlphaFoldDB" id="A0A0C3BYN3"/>